<gene>
    <name evidence="2" type="ORF">G210_3712</name>
</gene>
<evidence type="ECO:0000313" key="3">
    <source>
        <dbReference type="Proteomes" id="UP000011777"/>
    </source>
</evidence>
<accession>M3II98</accession>
<dbReference type="AlphaFoldDB" id="M3II98"/>
<feature type="non-terminal residue" evidence="2">
    <location>
        <position position="170"/>
    </location>
</feature>
<keyword evidence="3" id="KW-1185">Reference proteome</keyword>
<name>M3II98_CANMX</name>
<feature type="compositionally biased region" description="Polar residues" evidence="1">
    <location>
        <begin position="81"/>
        <end position="105"/>
    </location>
</feature>
<evidence type="ECO:0000256" key="1">
    <source>
        <dbReference type="SAM" id="MobiDB-lite"/>
    </source>
</evidence>
<dbReference type="Proteomes" id="UP000011777">
    <property type="component" value="Unassembled WGS sequence"/>
</dbReference>
<feature type="compositionally biased region" description="Polar residues" evidence="1">
    <location>
        <begin position="114"/>
        <end position="123"/>
    </location>
</feature>
<dbReference type="HOGENOM" id="CLU_1574421_0_0_1"/>
<protein>
    <submittedName>
        <fullName evidence="2">Beta-glucan synthesis-associated protein SKN1</fullName>
    </submittedName>
</protein>
<dbReference type="STRING" id="1245528.M3II98"/>
<feature type="compositionally biased region" description="Low complexity" evidence="1">
    <location>
        <begin position="26"/>
        <end position="37"/>
    </location>
</feature>
<dbReference type="EMBL" id="AOGT01002179">
    <property type="protein sequence ID" value="EMG46056.1"/>
    <property type="molecule type" value="Genomic_DNA"/>
</dbReference>
<comment type="caution">
    <text evidence="2">The sequence shown here is derived from an EMBL/GenBank/DDBJ whole genome shotgun (WGS) entry which is preliminary data.</text>
</comment>
<sequence length="170" mass="19514">MRRDLTFNSPQVPDSQFGNNEEDYLNIDFDNINNNNDETSQESRQHLSPPRHQQQQDPFADRSNFNSSDSIQFHMQPPMSRYNNSSNEQNSIYSESPVASQQHQFQPLLDHGDSTQSSLNHASSYDRYPTKKTKSIIHAMSQSSFDNTSNHSSYSQNSSSDFMLFDGDFS</sequence>
<proteinExistence type="predicted"/>
<evidence type="ECO:0000313" key="2">
    <source>
        <dbReference type="EMBL" id="EMG46056.1"/>
    </source>
</evidence>
<feature type="compositionally biased region" description="Polar residues" evidence="1">
    <location>
        <begin position="51"/>
        <end position="73"/>
    </location>
</feature>
<reference evidence="2 3" key="1">
    <citation type="submission" date="2013-02" db="EMBL/GenBank/DDBJ databases">
        <title>Genome sequence of Candida maltosa Xu316, a potential industrial strain for xylitol and ethanol production.</title>
        <authorList>
            <person name="Yu J."/>
            <person name="Wang Q."/>
            <person name="Geng X."/>
            <person name="Bao W."/>
            <person name="He P."/>
            <person name="Cai J."/>
        </authorList>
    </citation>
    <scope>NUCLEOTIDE SEQUENCE [LARGE SCALE GENOMIC DNA]</scope>
    <source>
        <strain evidence="3">Xu316</strain>
    </source>
</reference>
<feature type="compositionally biased region" description="Polar residues" evidence="1">
    <location>
        <begin position="1"/>
        <end position="19"/>
    </location>
</feature>
<feature type="region of interest" description="Disordered" evidence="1">
    <location>
        <begin position="1"/>
        <end position="160"/>
    </location>
</feature>
<feature type="compositionally biased region" description="Low complexity" evidence="1">
    <location>
        <begin position="147"/>
        <end position="160"/>
    </location>
</feature>
<organism evidence="2 3">
    <name type="scientific">Candida maltosa (strain Xu316)</name>
    <name type="common">Yeast</name>
    <dbReference type="NCBI Taxonomy" id="1245528"/>
    <lineage>
        <taxon>Eukaryota</taxon>
        <taxon>Fungi</taxon>
        <taxon>Dikarya</taxon>
        <taxon>Ascomycota</taxon>
        <taxon>Saccharomycotina</taxon>
        <taxon>Pichiomycetes</taxon>
        <taxon>Debaryomycetaceae</taxon>
        <taxon>Candida/Lodderomyces clade</taxon>
        <taxon>Candida</taxon>
    </lineage>
</organism>